<evidence type="ECO:0000256" key="4">
    <source>
        <dbReference type="ARBA" id="ARBA00023163"/>
    </source>
</evidence>
<organism evidence="8 9">
    <name type="scientific">Zostera marina</name>
    <name type="common">Eelgrass</name>
    <dbReference type="NCBI Taxonomy" id="29655"/>
    <lineage>
        <taxon>Eukaryota</taxon>
        <taxon>Viridiplantae</taxon>
        <taxon>Streptophyta</taxon>
        <taxon>Embryophyta</taxon>
        <taxon>Tracheophyta</taxon>
        <taxon>Spermatophyta</taxon>
        <taxon>Magnoliopsida</taxon>
        <taxon>Liliopsida</taxon>
        <taxon>Zosteraceae</taxon>
        <taxon>Zostera</taxon>
    </lineage>
</organism>
<comment type="subcellular location">
    <subcellularLocation>
        <location evidence="1">Nucleus</location>
    </subcellularLocation>
</comment>
<feature type="compositionally biased region" description="Low complexity" evidence="6">
    <location>
        <begin position="230"/>
        <end position="256"/>
    </location>
</feature>
<dbReference type="OrthoDB" id="2020802at2759"/>
<dbReference type="OMA" id="TSHYAPW"/>
<keyword evidence="5" id="KW-0539">Nucleus</keyword>
<comment type="caution">
    <text evidence="8">The sequence shown here is derived from an EMBL/GenBank/DDBJ whole genome shotgun (WGS) entry which is preliminary data.</text>
</comment>
<evidence type="ECO:0000259" key="7">
    <source>
        <dbReference type="PROSITE" id="PS50863"/>
    </source>
</evidence>
<evidence type="ECO:0000256" key="5">
    <source>
        <dbReference type="ARBA" id="ARBA00023242"/>
    </source>
</evidence>
<gene>
    <name evidence="8" type="ORF">ZOSMA_21G00910</name>
</gene>
<protein>
    <submittedName>
        <fullName evidence="8">Auxin response factor 12</fullName>
    </submittedName>
</protein>
<dbReference type="SMART" id="SM01019">
    <property type="entry name" value="B3"/>
    <property type="match status" value="1"/>
</dbReference>
<accession>A0A0K9PLZ7</accession>
<dbReference type="Pfam" id="PF02362">
    <property type="entry name" value="B3"/>
    <property type="match status" value="1"/>
</dbReference>
<evidence type="ECO:0000313" key="8">
    <source>
        <dbReference type="EMBL" id="KMZ69237.1"/>
    </source>
</evidence>
<dbReference type="CDD" id="cd10017">
    <property type="entry name" value="B3_DNA"/>
    <property type="match status" value="1"/>
</dbReference>
<dbReference type="AlphaFoldDB" id="A0A0K9PLZ7"/>
<dbReference type="Proteomes" id="UP000036987">
    <property type="component" value="Unassembled WGS sequence"/>
</dbReference>
<dbReference type="InterPro" id="IPR044800">
    <property type="entry name" value="LEC2-like"/>
</dbReference>
<dbReference type="PANTHER" id="PTHR31140:SF2">
    <property type="entry name" value="B3 DOMAIN-CONTAINING TRANSCRIPTION FACTOR NGA2"/>
    <property type="match status" value="1"/>
</dbReference>
<evidence type="ECO:0000256" key="6">
    <source>
        <dbReference type="SAM" id="MobiDB-lite"/>
    </source>
</evidence>
<keyword evidence="9" id="KW-1185">Reference proteome</keyword>
<sequence>MEFAATQDMRSMEHMFNKIVTPSDVGKLKWLVIPKQLAEKYLPVVSSKNDKGLLLNFQDRNGKPWIFRYSYWNSSQTYVMTKGWIRFVKEKQLSAGDTVSFGRGVGGQAARDLLYIDWNRGPETRTTTPTSRQLQTTYINSMPVLEPWNDHLRQIQTPHRPYNVNNGCGYGYSNTNSFLYFASSVAGASPTHSNLGTGVREDAIVFESAPSSKNITKFVRLFGVNLDCPSSSSSSSSTPAVSLQLSLGDSGTSTSGAWYDRSNT</sequence>
<dbReference type="InterPro" id="IPR003340">
    <property type="entry name" value="B3_DNA-bd"/>
</dbReference>
<dbReference type="PROSITE" id="PS50863">
    <property type="entry name" value="B3"/>
    <property type="match status" value="1"/>
</dbReference>
<evidence type="ECO:0000256" key="2">
    <source>
        <dbReference type="ARBA" id="ARBA00023015"/>
    </source>
</evidence>
<dbReference type="GO" id="GO:0005634">
    <property type="term" value="C:nucleus"/>
    <property type="evidence" value="ECO:0007669"/>
    <property type="project" value="UniProtKB-SubCell"/>
</dbReference>
<dbReference type="GO" id="GO:0003700">
    <property type="term" value="F:DNA-binding transcription factor activity"/>
    <property type="evidence" value="ECO:0007669"/>
    <property type="project" value="InterPro"/>
</dbReference>
<name>A0A0K9PLZ7_ZOSMR</name>
<dbReference type="EMBL" id="LFYR01000785">
    <property type="protein sequence ID" value="KMZ69237.1"/>
    <property type="molecule type" value="Genomic_DNA"/>
</dbReference>
<dbReference type="PANTHER" id="PTHR31140">
    <property type="entry name" value="B3 DOMAIN-CONTAINING TRANSCRIPTION FACTOR ABI3"/>
    <property type="match status" value="1"/>
</dbReference>
<feature type="domain" description="TF-B3" evidence="7">
    <location>
        <begin position="16"/>
        <end position="119"/>
    </location>
</feature>
<evidence type="ECO:0000313" key="9">
    <source>
        <dbReference type="Proteomes" id="UP000036987"/>
    </source>
</evidence>
<dbReference type="SUPFAM" id="SSF101936">
    <property type="entry name" value="DNA-binding pseudobarrel domain"/>
    <property type="match status" value="1"/>
</dbReference>
<dbReference type="InterPro" id="IPR015300">
    <property type="entry name" value="DNA-bd_pseudobarrel_sf"/>
</dbReference>
<evidence type="ECO:0000256" key="1">
    <source>
        <dbReference type="ARBA" id="ARBA00004123"/>
    </source>
</evidence>
<keyword evidence="3" id="KW-0238">DNA-binding</keyword>
<reference evidence="9" key="1">
    <citation type="journal article" date="2016" name="Nature">
        <title>The genome of the seagrass Zostera marina reveals angiosperm adaptation to the sea.</title>
        <authorList>
            <person name="Olsen J.L."/>
            <person name="Rouze P."/>
            <person name="Verhelst B."/>
            <person name="Lin Y.-C."/>
            <person name="Bayer T."/>
            <person name="Collen J."/>
            <person name="Dattolo E."/>
            <person name="De Paoli E."/>
            <person name="Dittami S."/>
            <person name="Maumus F."/>
            <person name="Michel G."/>
            <person name="Kersting A."/>
            <person name="Lauritano C."/>
            <person name="Lohaus R."/>
            <person name="Toepel M."/>
            <person name="Tonon T."/>
            <person name="Vanneste K."/>
            <person name="Amirebrahimi M."/>
            <person name="Brakel J."/>
            <person name="Bostroem C."/>
            <person name="Chovatia M."/>
            <person name="Grimwood J."/>
            <person name="Jenkins J.W."/>
            <person name="Jueterbock A."/>
            <person name="Mraz A."/>
            <person name="Stam W.T."/>
            <person name="Tice H."/>
            <person name="Bornberg-Bauer E."/>
            <person name="Green P.J."/>
            <person name="Pearson G.A."/>
            <person name="Procaccini G."/>
            <person name="Duarte C.M."/>
            <person name="Schmutz J."/>
            <person name="Reusch T.B.H."/>
            <person name="Van de Peer Y."/>
        </authorList>
    </citation>
    <scope>NUCLEOTIDE SEQUENCE [LARGE SCALE GENOMIC DNA]</scope>
    <source>
        <strain evidence="9">cv. Finnish</strain>
    </source>
</reference>
<dbReference type="GO" id="GO:0003677">
    <property type="term" value="F:DNA binding"/>
    <property type="evidence" value="ECO:0007669"/>
    <property type="project" value="UniProtKB-KW"/>
</dbReference>
<proteinExistence type="predicted"/>
<keyword evidence="2" id="KW-0805">Transcription regulation</keyword>
<dbReference type="Gene3D" id="2.40.330.10">
    <property type="entry name" value="DNA-binding pseudobarrel domain"/>
    <property type="match status" value="1"/>
</dbReference>
<keyword evidence="4" id="KW-0804">Transcription</keyword>
<evidence type="ECO:0000256" key="3">
    <source>
        <dbReference type="ARBA" id="ARBA00023125"/>
    </source>
</evidence>
<feature type="region of interest" description="Disordered" evidence="6">
    <location>
        <begin position="230"/>
        <end position="264"/>
    </location>
</feature>